<dbReference type="InterPro" id="IPR016181">
    <property type="entry name" value="Acyl_CoA_acyltransferase"/>
</dbReference>
<dbReference type="Pfam" id="PF00583">
    <property type="entry name" value="Acetyltransf_1"/>
    <property type="match status" value="1"/>
</dbReference>
<dbReference type="RefSeq" id="WP_204061721.1">
    <property type="nucleotide sequence ID" value="NZ_BAAAGP010000056.1"/>
</dbReference>
<evidence type="ECO:0000313" key="5">
    <source>
        <dbReference type="Proteomes" id="UP000603904"/>
    </source>
</evidence>
<dbReference type="PANTHER" id="PTHR43877">
    <property type="entry name" value="AMINOALKYLPHOSPHONATE N-ACETYLTRANSFERASE-RELATED-RELATED"/>
    <property type="match status" value="1"/>
</dbReference>
<keyword evidence="5" id="KW-1185">Reference proteome</keyword>
<evidence type="ECO:0000313" key="4">
    <source>
        <dbReference type="EMBL" id="GIH44749.1"/>
    </source>
</evidence>
<organism evidence="4 5">
    <name type="scientific">Microbispora corallina</name>
    <dbReference type="NCBI Taxonomy" id="83302"/>
    <lineage>
        <taxon>Bacteria</taxon>
        <taxon>Bacillati</taxon>
        <taxon>Actinomycetota</taxon>
        <taxon>Actinomycetes</taxon>
        <taxon>Streptosporangiales</taxon>
        <taxon>Streptosporangiaceae</taxon>
        <taxon>Microbispora</taxon>
    </lineage>
</organism>
<dbReference type="Gene3D" id="3.40.630.30">
    <property type="match status" value="1"/>
</dbReference>
<dbReference type="EMBL" id="BOOC01000072">
    <property type="protein sequence ID" value="GIH44749.1"/>
    <property type="molecule type" value="Genomic_DNA"/>
</dbReference>
<accession>A0ABQ4GCF0</accession>
<evidence type="ECO:0000256" key="1">
    <source>
        <dbReference type="ARBA" id="ARBA00022679"/>
    </source>
</evidence>
<protein>
    <submittedName>
        <fullName evidence="4">N-acetyltransferase</fullName>
    </submittedName>
</protein>
<dbReference type="InterPro" id="IPR000182">
    <property type="entry name" value="GNAT_dom"/>
</dbReference>
<feature type="domain" description="N-acetyltransferase" evidence="3">
    <location>
        <begin position="146"/>
        <end position="280"/>
    </location>
</feature>
<dbReference type="PANTHER" id="PTHR43877:SF2">
    <property type="entry name" value="AMINOALKYLPHOSPHONATE N-ACETYLTRANSFERASE-RELATED"/>
    <property type="match status" value="1"/>
</dbReference>
<reference evidence="4 5" key="1">
    <citation type="submission" date="2021-01" db="EMBL/GenBank/DDBJ databases">
        <title>Whole genome shotgun sequence of Microbispora corallina NBRC 16416.</title>
        <authorList>
            <person name="Komaki H."/>
            <person name="Tamura T."/>
        </authorList>
    </citation>
    <scope>NUCLEOTIDE SEQUENCE [LARGE SCALE GENOMIC DNA]</scope>
    <source>
        <strain evidence="4 5">NBRC 16416</strain>
    </source>
</reference>
<dbReference type="Proteomes" id="UP000603904">
    <property type="component" value="Unassembled WGS sequence"/>
</dbReference>
<gene>
    <name evidence="4" type="ORF">Mco01_77490</name>
</gene>
<comment type="caution">
    <text evidence="4">The sequence shown here is derived from an EMBL/GenBank/DDBJ whole genome shotgun (WGS) entry which is preliminary data.</text>
</comment>
<proteinExistence type="predicted"/>
<evidence type="ECO:0000256" key="2">
    <source>
        <dbReference type="ARBA" id="ARBA00023315"/>
    </source>
</evidence>
<keyword evidence="1" id="KW-0808">Transferase</keyword>
<dbReference type="PROSITE" id="PS51186">
    <property type="entry name" value="GNAT"/>
    <property type="match status" value="1"/>
</dbReference>
<dbReference type="CDD" id="cd04301">
    <property type="entry name" value="NAT_SF"/>
    <property type="match status" value="1"/>
</dbReference>
<dbReference type="SUPFAM" id="SSF55729">
    <property type="entry name" value="Acyl-CoA N-acyltransferases (Nat)"/>
    <property type="match status" value="1"/>
</dbReference>
<name>A0ABQ4GCF0_9ACTN</name>
<keyword evidence="2" id="KW-0012">Acyltransferase</keyword>
<sequence length="280" mass="30275">MAWSITDSPDVFRAEAGAFVASRPDLHTMMLSGLDTIERLRSGGATPPAVLGWWRDRGESRTTAAFVWMPPQLLAASRLSDAAGTGLARLLSAGDRPFSGLMADDATIGLFSEAWKEATGSAPESRVHLRLYRLDQVVPPRVVPPGKPRVATAGDRDLLHHWCTSFVAEAGSLGADLDTFIDERIARQGWRVWEVEGEAVAMAATTPVVSGMARITPVYTPPRHRGHGYGAAVTMAVSRAAQEAGAAHVLLFTDLGNSTSNRLYQRIGYRPVSDYRILQP</sequence>
<dbReference type="InterPro" id="IPR050832">
    <property type="entry name" value="Bact_Acetyltransf"/>
</dbReference>
<evidence type="ECO:0000259" key="3">
    <source>
        <dbReference type="PROSITE" id="PS51186"/>
    </source>
</evidence>